<gene>
    <name evidence="1" type="ordered locus">PHG293</name>
</gene>
<dbReference type="Proteomes" id="UP000008210">
    <property type="component" value="Plasmid megaplasmid pHG1"/>
</dbReference>
<organism evidence="1 2">
    <name type="scientific">Cupriavidus necator (strain ATCC 17699 / DSM 428 / KCTC 22496 / NCIMB 10442 / H16 / Stanier 337)</name>
    <name type="common">Ralstonia eutropha</name>
    <dbReference type="NCBI Taxonomy" id="381666"/>
    <lineage>
        <taxon>Bacteria</taxon>
        <taxon>Pseudomonadati</taxon>
        <taxon>Pseudomonadota</taxon>
        <taxon>Betaproteobacteria</taxon>
        <taxon>Burkholderiales</taxon>
        <taxon>Burkholderiaceae</taxon>
        <taxon>Cupriavidus</taxon>
    </lineage>
</organism>
<dbReference type="EMBL" id="AY305378">
    <property type="protein sequence ID" value="AAP86042.1"/>
    <property type="molecule type" value="Genomic_DNA"/>
</dbReference>
<evidence type="ECO:0000313" key="1">
    <source>
        <dbReference type="EMBL" id="AAP86042.1"/>
    </source>
</evidence>
<dbReference type="KEGG" id="reh:PHG293"/>
<dbReference type="HOGENOM" id="CLU_1793272_0_0_4"/>
<proteinExistence type="predicted"/>
<protein>
    <submittedName>
        <fullName evidence="1">Uncharacterized protein</fullName>
    </submittedName>
</protein>
<keyword evidence="2" id="KW-1185">Reference proteome</keyword>
<geneLocation type="plasmid" evidence="1 2">
    <name>megaplasmid pHG1</name>
</geneLocation>
<keyword evidence="1" id="KW-0614">Plasmid</keyword>
<dbReference type="AlphaFoldDB" id="Q7WX49"/>
<evidence type="ECO:0000313" key="2">
    <source>
        <dbReference type="Proteomes" id="UP000008210"/>
    </source>
</evidence>
<sequence length="144" mass="15512">MGACMVRPFSCQESERRRPGWTQHAPEGAGLCRPRAGSLRRWESLTRRLPKRLAAPLARQKRKKPAPDCAGSELCYSEPAMPRPFRGRGTQGAAHNCALLDAEDVKSSSCSMVTLHSNPFREPTGSAAGSRIGSTAAVLPGRGL</sequence>
<accession>Q7WX49</accession>
<reference evidence="1 2" key="1">
    <citation type="journal article" date="2003" name="J. Mol. Biol.">
        <title>Complete nucleotide sequence of pHG1: a Ralstonia eutropha H16 megaplasmid encoding key enzymes of H(2)-based lithoautotrophy and anaerobiosis.</title>
        <authorList>
            <person name="Schwartz E."/>
            <person name="Henne A."/>
            <person name="Cramm R."/>
            <person name="Eitinger T."/>
            <person name="Friedrich B."/>
            <person name="Gottschalk G."/>
        </authorList>
    </citation>
    <scope>NUCLEOTIDE SEQUENCE [LARGE SCALE GENOMIC DNA]</scope>
    <source>
        <strain evidence="2">ATCC 17699 / DSM 428 / KCTC 22496 / NCIMB 10442 / H16 / Stanier 337</strain>
        <plasmid evidence="1 2">megaplasmid pHG1</plasmid>
    </source>
</reference>
<name>Q7WX49_CUPNH</name>